<name>A0A0D0D7K5_9AGAM</name>
<dbReference type="OrthoDB" id="2670640at2759"/>
<reference evidence="1 2" key="1">
    <citation type="submission" date="2014-04" db="EMBL/GenBank/DDBJ databases">
        <authorList>
            <consortium name="DOE Joint Genome Institute"/>
            <person name="Kuo A."/>
            <person name="Kohler A."/>
            <person name="Jargeat P."/>
            <person name="Nagy L.G."/>
            <person name="Floudas D."/>
            <person name="Copeland A."/>
            <person name="Barry K.W."/>
            <person name="Cichocki N."/>
            <person name="Veneault-Fourrey C."/>
            <person name="LaButti K."/>
            <person name="Lindquist E.A."/>
            <person name="Lipzen A."/>
            <person name="Lundell T."/>
            <person name="Morin E."/>
            <person name="Murat C."/>
            <person name="Sun H."/>
            <person name="Tunlid A."/>
            <person name="Henrissat B."/>
            <person name="Grigoriev I.V."/>
            <person name="Hibbett D.S."/>
            <person name="Martin F."/>
            <person name="Nordberg H.P."/>
            <person name="Cantor M.N."/>
            <person name="Hua S.X."/>
        </authorList>
    </citation>
    <scope>NUCLEOTIDE SEQUENCE [LARGE SCALE GENOMIC DNA]</scope>
    <source>
        <strain evidence="1 2">Ve08.2h10</strain>
    </source>
</reference>
<reference evidence="2" key="2">
    <citation type="submission" date="2015-01" db="EMBL/GenBank/DDBJ databases">
        <title>Evolutionary Origins and Diversification of the Mycorrhizal Mutualists.</title>
        <authorList>
            <consortium name="DOE Joint Genome Institute"/>
            <consortium name="Mycorrhizal Genomics Consortium"/>
            <person name="Kohler A."/>
            <person name="Kuo A."/>
            <person name="Nagy L.G."/>
            <person name="Floudas D."/>
            <person name="Copeland A."/>
            <person name="Barry K.W."/>
            <person name="Cichocki N."/>
            <person name="Veneault-Fourrey C."/>
            <person name="LaButti K."/>
            <person name="Lindquist E.A."/>
            <person name="Lipzen A."/>
            <person name="Lundell T."/>
            <person name="Morin E."/>
            <person name="Murat C."/>
            <person name="Riley R."/>
            <person name="Ohm R."/>
            <person name="Sun H."/>
            <person name="Tunlid A."/>
            <person name="Henrissat B."/>
            <person name="Grigoriev I.V."/>
            <person name="Hibbett D.S."/>
            <person name="Martin F."/>
        </authorList>
    </citation>
    <scope>NUCLEOTIDE SEQUENCE [LARGE SCALE GENOMIC DNA]</scope>
    <source>
        <strain evidence="2">Ve08.2h10</strain>
    </source>
</reference>
<evidence type="ECO:0000313" key="2">
    <source>
        <dbReference type="Proteomes" id="UP000054538"/>
    </source>
</evidence>
<evidence type="ECO:0000313" key="1">
    <source>
        <dbReference type="EMBL" id="KIK76274.1"/>
    </source>
</evidence>
<dbReference type="EMBL" id="KN827579">
    <property type="protein sequence ID" value="KIK76274.1"/>
    <property type="molecule type" value="Genomic_DNA"/>
</dbReference>
<dbReference type="Proteomes" id="UP000054538">
    <property type="component" value="Unassembled WGS sequence"/>
</dbReference>
<dbReference type="InParanoid" id="A0A0D0D7K5"/>
<dbReference type="AlphaFoldDB" id="A0A0D0D7K5"/>
<sequence>MADNYPIPSNADFERMPSSPMLQVRSEITGANQCSGIYTFNVGDNMTRWRTWFGSRSNGFTVRLTSEIREGRFGRYVGSQELVLSQDIDLVEAGCLEHKCDPSWSAHPEIYAMVDEVQEHQDDIVWPCKEAQARAEVQFLSFRVRLQNVLAVTRATIQIGTCSDSVAAAKPGIMWNALRGSQQVEVQTSLPHGQLGTDLQSILRIPIQRGRGYGIIGNGKDILHVWGLLEAMKGQEANLPLCWKDAIDPDTLRQSQDSHDYYHCMECSKDGIGSFM</sequence>
<dbReference type="HOGENOM" id="CLU_1008662_0_0_1"/>
<accession>A0A0D0D7K5</accession>
<protein>
    <submittedName>
        <fullName evidence="1">Uncharacterized protein</fullName>
    </submittedName>
</protein>
<gene>
    <name evidence="1" type="ORF">PAXRUDRAFT_28982</name>
</gene>
<organism evidence="1 2">
    <name type="scientific">Paxillus rubicundulus Ve08.2h10</name>
    <dbReference type="NCBI Taxonomy" id="930991"/>
    <lineage>
        <taxon>Eukaryota</taxon>
        <taxon>Fungi</taxon>
        <taxon>Dikarya</taxon>
        <taxon>Basidiomycota</taxon>
        <taxon>Agaricomycotina</taxon>
        <taxon>Agaricomycetes</taxon>
        <taxon>Agaricomycetidae</taxon>
        <taxon>Boletales</taxon>
        <taxon>Paxilineae</taxon>
        <taxon>Paxillaceae</taxon>
        <taxon>Paxillus</taxon>
    </lineage>
</organism>
<keyword evidence="2" id="KW-1185">Reference proteome</keyword>
<proteinExistence type="predicted"/>